<organism evidence="2 3">
    <name type="scientific">Massilicoli timonensis</name>
    <dbReference type="NCBI Taxonomy" id="2015901"/>
    <lineage>
        <taxon>Bacteria</taxon>
        <taxon>Bacillati</taxon>
        <taxon>Bacillota</taxon>
        <taxon>Erysipelotrichia</taxon>
        <taxon>Erysipelotrichales</taxon>
        <taxon>Erysipelotrichaceae</taxon>
        <taxon>Massilicoli</taxon>
    </lineage>
</organism>
<dbReference type="GO" id="GO:0032259">
    <property type="term" value="P:methylation"/>
    <property type="evidence" value="ECO:0007669"/>
    <property type="project" value="UniProtKB-KW"/>
</dbReference>
<dbReference type="InterPro" id="IPR029063">
    <property type="entry name" value="SAM-dependent_MTases_sf"/>
</dbReference>
<keyword evidence="2" id="KW-0489">Methyltransferase</keyword>
<evidence type="ECO:0000259" key="1">
    <source>
        <dbReference type="Pfam" id="PF13679"/>
    </source>
</evidence>
<reference evidence="2 3" key="1">
    <citation type="submission" date="2022-06" db="EMBL/GenBank/DDBJ databases">
        <title>Isolation of gut microbiota from human fecal samples.</title>
        <authorList>
            <person name="Pamer E.G."/>
            <person name="Barat B."/>
            <person name="Waligurski E."/>
            <person name="Medina S."/>
            <person name="Paddock L."/>
            <person name="Mostad J."/>
        </authorList>
    </citation>
    <scope>NUCLEOTIDE SEQUENCE [LARGE SCALE GENOMIC DNA]</scope>
    <source>
        <strain evidence="2 3">DFI.6.1</strain>
    </source>
</reference>
<keyword evidence="3" id="KW-1185">Reference proteome</keyword>
<dbReference type="EMBL" id="JANGCH010000002">
    <property type="protein sequence ID" value="MCQ5121091.1"/>
    <property type="molecule type" value="Genomic_DNA"/>
</dbReference>
<name>A0ABT1SIM6_9FIRM</name>
<dbReference type="CDD" id="cd02440">
    <property type="entry name" value="AdoMet_MTases"/>
    <property type="match status" value="1"/>
</dbReference>
<protein>
    <submittedName>
        <fullName evidence="2">SAM-dependent methyltransferase</fullName>
    </submittedName>
</protein>
<evidence type="ECO:0000313" key="2">
    <source>
        <dbReference type="EMBL" id="MCQ5121091.1"/>
    </source>
</evidence>
<dbReference type="Proteomes" id="UP001524435">
    <property type="component" value="Unassembled WGS sequence"/>
</dbReference>
<dbReference type="Gene3D" id="3.40.50.150">
    <property type="entry name" value="Vaccinia Virus protein VP39"/>
    <property type="match status" value="1"/>
</dbReference>
<evidence type="ECO:0000313" key="3">
    <source>
        <dbReference type="Proteomes" id="UP001524435"/>
    </source>
</evidence>
<sequence>MEAKEALHSMILDQCQKIVFSNGNADTRFRRITITQGQNAYQAEKLTLKQAFHETIAAKDLLSVCMTYLDMGFRQVNGFSSNSEHALKISKKKQVFYRKKAHLDKPLPLIAKNNRKKHYLIEEGTIVPALVDMGIFSAEGKVIHAMYDKFRQINKFIEIIDDVIRKLDLPSYQIIDFGCGKSYLTFLVYYYLVEVKKCKVEMVGLDLKADVIEKCNESAKRYGYDHLHIEVGDIAKYQRKGTIDLVISLHACDTATDHALYHAICWNAKAILSVPCCQHELNAQLQSEQLAIFQRYGIIQERSAALMTDMIRANLLQACGYKTQVLEFVDLTHTPKNLLIRAVKSNLSKAHRDKVMQEAEALMKCFHLSPTLYRLLKDE</sequence>
<dbReference type="GO" id="GO:0008168">
    <property type="term" value="F:methyltransferase activity"/>
    <property type="evidence" value="ECO:0007669"/>
    <property type="project" value="UniProtKB-KW"/>
</dbReference>
<dbReference type="PANTHER" id="PTHR13369:SF3">
    <property type="entry name" value="METHYLTRANSFERASE DOMAIN-CONTAINING PROTEIN"/>
    <property type="match status" value="1"/>
</dbReference>
<comment type="caution">
    <text evidence="2">The sequence shown here is derived from an EMBL/GenBank/DDBJ whole genome shotgun (WGS) entry which is preliminary data.</text>
</comment>
<dbReference type="InterPro" id="IPR025714">
    <property type="entry name" value="Methyltranfer_dom"/>
</dbReference>
<gene>
    <name evidence="2" type="ORF">NE663_02295</name>
</gene>
<dbReference type="RefSeq" id="WP_256197362.1">
    <property type="nucleotide sequence ID" value="NZ_DBEZUI010000226.1"/>
</dbReference>
<dbReference type="PANTHER" id="PTHR13369">
    <property type="match status" value="1"/>
</dbReference>
<proteinExistence type="predicted"/>
<keyword evidence="2" id="KW-0808">Transferase</keyword>
<accession>A0ABT1SIM6</accession>
<dbReference type="SUPFAM" id="SSF53335">
    <property type="entry name" value="S-adenosyl-L-methionine-dependent methyltransferases"/>
    <property type="match status" value="1"/>
</dbReference>
<dbReference type="Pfam" id="PF13679">
    <property type="entry name" value="Methyltransf_32"/>
    <property type="match status" value="1"/>
</dbReference>
<feature type="domain" description="Methyltransferase" evidence="1">
    <location>
        <begin position="148"/>
        <end position="284"/>
    </location>
</feature>